<evidence type="ECO:0000256" key="1">
    <source>
        <dbReference type="SAM" id="MobiDB-lite"/>
    </source>
</evidence>
<organism evidence="2 3">
    <name type="scientific">Phytophthora oleae</name>
    <dbReference type="NCBI Taxonomy" id="2107226"/>
    <lineage>
        <taxon>Eukaryota</taxon>
        <taxon>Sar</taxon>
        <taxon>Stramenopiles</taxon>
        <taxon>Oomycota</taxon>
        <taxon>Peronosporomycetes</taxon>
        <taxon>Peronosporales</taxon>
        <taxon>Peronosporaceae</taxon>
        <taxon>Phytophthora</taxon>
    </lineage>
</organism>
<evidence type="ECO:0000313" key="3">
    <source>
        <dbReference type="Proteomes" id="UP001632037"/>
    </source>
</evidence>
<reference evidence="2 3" key="1">
    <citation type="submission" date="2024-09" db="EMBL/GenBank/DDBJ databases">
        <title>Genome sequencing and assembly of Phytophthora oleae, isolate VK10A, causative agent of rot of olive drupes.</title>
        <authorList>
            <person name="Conti Taguali S."/>
            <person name="Riolo M."/>
            <person name="La Spada F."/>
            <person name="Cacciola S.O."/>
            <person name="Dionisio G."/>
        </authorList>
    </citation>
    <scope>NUCLEOTIDE SEQUENCE [LARGE SCALE GENOMIC DNA]</scope>
    <source>
        <strain evidence="2 3">VK10A</strain>
    </source>
</reference>
<keyword evidence="3" id="KW-1185">Reference proteome</keyword>
<evidence type="ECO:0000313" key="2">
    <source>
        <dbReference type="EMBL" id="KAL3659851.1"/>
    </source>
</evidence>
<evidence type="ECO:0008006" key="4">
    <source>
        <dbReference type="Google" id="ProtNLM"/>
    </source>
</evidence>
<protein>
    <recommendedName>
        <fullName evidence="4">BZIP domain-containing protein</fullName>
    </recommendedName>
</protein>
<feature type="region of interest" description="Disordered" evidence="1">
    <location>
        <begin position="53"/>
        <end position="91"/>
    </location>
</feature>
<name>A0ABD3F089_9STRA</name>
<sequence>MFVNRKVSVILQLSWIKNRATFLDEVPEFLGENSGDELLLDSHDLLAETEELLASNEAPTENGDASNTAKSSEEDKQKAVPKGKLSAEKRREIRNAQAAKRRLRYRQHMKEERETLKLQTSELSSQLQELEAAREERKAGKGRGLMFAAWRALAVRQLERRVQAEQQQKLLRAEVVGKARLIHVQVYEMLQSRQIAFSGLIEKTNDVGGTGLLGTMLSELDEHYARTDEVFQDLEFKTAVPATYKLTRKWQEGVLYLDSADRIEFPHDFEHTANTVSKVMMSDQEDDVERS</sequence>
<gene>
    <name evidence="2" type="ORF">V7S43_015153</name>
</gene>
<dbReference type="AlphaFoldDB" id="A0ABD3F089"/>
<proteinExistence type="predicted"/>
<comment type="caution">
    <text evidence="2">The sequence shown here is derived from an EMBL/GenBank/DDBJ whole genome shotgun (WGS) entry which is preliminary data.</text>
</comment>
<accession>A0ABD3F089</accession>
<dbReference type="EMBL" id="JBIMZQ010000044">
    <property type="protein sequence ID" value="KAL3659851.1"/>
    <property type="molecule type" value="Genomic_DNA"/>
</dbReference>
<feature type="compositionally biased region" description="Polar residues" evidence="1">
    <location>
        <begin position="57"/>
        <end position="70"/>
    </location>
</feature>
<dbReference type="Proteomes" id="UP001632037">
    <property type="component" value="Unassembled WGS sequence"/>
</dbReference>